<dbReference type="GO" id="GO:0016757">
    <property type="term" value="F:glycosyltransferase activity"/>
    <property type="evidence" value="ECO:0007669"/>
    <property type="project" value="InterPro"/>
</dbReference>
<organism evidence="4 5">
    <name type="scientific">Aquabacterium olei</name>
    <dbReference type="NCBI Taxonomy" id="1296669"/>
    <lineage>
        <taxon>Bacteria</taxon>
        <taxon>Pseudomonadati</taxon>
        <taxon>Pseudomonadota</taxon>
        <taxon>Betaproteobacteria</taxon>
        <taxon>Burkholderiales</taxon>
        <taxon>Aquabacterium</taxon>
    </lineage>
</organism>
<accession>A0A2U8FWZ1</accession>
<dbReference type="PANTHER" id="PTHR46401:SF2">
    <property type="entry name" value="GLYCOSYLTRANSFERASE WBBK-RELATED"/>
    <property type="match status" value="1"/>
</dbReference>
<evidence type="ECO:0000313" key="5">
    <source>
        <dbReference type="Proteomes" id="UP000244892"/>
    </source>
</evidence>
<dbReference type="AlphaFoldDB" id="A0A2U8FWZ1"/>
<gene>
    <name evidence="4" type="ORF">DEH84_18535</name>
</gene>
<dbReference type="SUPFAM" id="SSF53756">
    <property type="entry name" value="UDP-Glycosyltransferase/glycogen phosphorylase"/>
    <property type="match status" value="1"/>
</dbReference>
<dbReference type="RefSeq" id="WP_109038689.1">
    <property type="nucleotide sequence ID" value="NZ_CP029211.1"/>
</dbReference>
<dbReference type="Proteomes" id="UP000244892">
    <property type="component" value="Plasmid pTB101"/>
</dbReference>
<keyword evidence="5" id="KW-1185">Reference proteome</keyword>
<dbReference type="Pfam" id="PF00534">
    <property type="entry name" value="Glycos_transf_1"/>
    <property type="match status" value="1"/>
</dbReference>
<feature type="domain" description="Glycosyltransferase subfamily 4-like N-terminal" evidence="3">
    <location>
        <begin position="18"/>
        <end position="177"/>
    </location>
</feature>
<dbReference type="Pfam" id="PF13439">
    <property type="entry name" value="Glyco_transf_4"/>
    <property type="match status" value="1"/>
</dbReference>
<evidence type="ECO:0000259" key="2">
    <source>
        <dbReference type="Pfam" id="PF00534"/>
    </source>
</evidence>
<sequence>MSLRPLRIALLMHSLNPRGGVVHTLELADALVAQGHDVTVMAAAASGQTLFRPTRARLSIAPLAAGPAGLVAMVRHRIDAMTDHLRTWDELADIDVFHSQDSITANALANLTEEGRVGGYVRTVHHLDAFDEPRLVAWQARAVNAASLLLCVSDLWQGVLHRDWAREAWRVHNGVNLLRYTPAGTAEQAAMDHEALRALGVQPAGPVWLSVGGVEARKNAVALLQAFARVRRLVPQAQLVIAGGASLLQHDAAVQAFQAIRHEAGLAPGQPDADRLVCTGPVSDAVLAALYRRARALVMPSLKEGFGLVALEAMACGTPALVSRRAPFTEHFREGEVLWVDPLDVDDIARGLIQTLDPHHHAALARQARDVCQRFSWAASATRHIDLYQHHLACHA</sequence>
<dbReference type="EMBL" id="CP029211">
    <property type="protein sequence ID" value="AWI55579.1"/>
    <property type="molecule type" value="Genomic_DNA"/>
</dbReference>
<dbReference type="OrthoDB" id="433681at2"/>
<evidence type="ECO:0000259" key="3">
    <source>
        <dbReference type="Pfam" id="PF13439"/>
    </source>
</evidence>
<evidence type="ECO:0000313" key="4">
    <source>
        <dbReference type="EMBL" id="AWI55579.1"/>
    </source>
</evidence>
<dbReference type="PANTHER" id="PTHR46401">
    <property type="entry name" value="GLYCOSYLTRANSFERASE WBBK-RELATED"/>
    <property type="match status" value="1"/>
</dbReference>
<dbReference type="KEGG" id="aon:DEH84_18535"/>
<proteinExistence type="predicted"/>
<name>A0A2U8FWZ1_9BURK</name>
<feature type="domain" description="Glycosyl transferase family 1" evidence="2">
    <location>
        <begin position="204"/>
        <end position="368"/>
    </location>
</feature>
<keyword evidence="4" id="KW-0614">Plasmid</keyword>
<geneLocation type="plasmid" evidence="5">
    <name>ptb101</name>
</geneLocation>
<dbReference type="CDD" id="cd03801">
    <property type="entry name" value="GT4_PimA-like"/>
    <property type="match status" value="1"/>
</dbReference>
<keyword evidence="1 4" id="KW-0808">Transferase</keyword>
<dbReference type="InterPro" id="IPR028098">
    <property type="entry name" value="Glyco_trans_4-like_N"/>
</dbReference>
<dbReference type="InterPro" id="IPR023986">
    <property type="entry name" value="GlycosylTfrase_MSMEG0565"/>
</dbReference>
<dbReference type="InterPro" id="IPR001296">
    <property type="entry name" value="Glyco_trans_1"/>
</dbReference>
<protein>
    <submittedName>
        <fullName evidence="4">MSMEG_0565 family glycosyltransferase</fullName>
    </submittedName>
</protein>
<dbReference type="Gene3D" id="3.40.50.2000">
    <property type="entry name" value="Glycogen Phosphorylase B"/>
    <property type="match status" value="2"/>
</dbReference>
<dbReference type="GO" id="GO:0009103">
    <property type="term" value="P:lipopolysaccharide biosynthetic process"/>
    <property type="evidence" value="ECO:0007669"/>
    <property type="project" value="TreeGrafter"/>
</dbReference>
<dbReference type="NCBIfam" id="TIGR04047">
    <property type="entry name" value="MSMEG_0565_glyc"/>
    <property type="match status" value="1"/>
</dbReference>
<evidence type="ECO:0000256" key="1">
    <source>
        <dbReference type="ARBA" id="ARBA00022679"/>
    </source>
</evidence>
<reference evidence="4 5" key="1">
    <citation type="submission" date="2018-05" db="EMBL/GenBank/DDBJ databases">
        <title>complete genome sequence of Aquabacterium olei NBRC 110486.</title>
        <authorList>
            <person name="Tang B."/>
            <person name="Chang J."/>
            <person name="Zhang L."/>
            <person name="Yang H."/>
        </authorList>
    </citation>
    <scope>NUCLEOTIDE SEQUENCE [LARGE SCALE GENOMIC DNA]</scope>
    <source>
        <strain evidence="4 5">NBRC 110486</strain>
        <plasmid evidence="5">Plasmid ptb101</plasmid>
    </source>
</reference>